<gene>
    <name evidence="3" type="ORF">BECKFM1743A_GA0114220_100124</name>
    <name evidence="5" type="ORF">BECKFM1743B_GA0114221_1001113</name>
    <name evidence="4" type="ORF">BECKFM1743C_GA0114222_100097</name>
</gene>
<evidence type="ECO:0000256" key="2">
    <source>
        <dbReference type="SAM" id="Phobius"/>
    </source>
</evidence>
<dbReference type="EMBL" id="CAADFA010000009">
    <property type="protein sequence ID" value="VFJ44243.1"/>
    <property type="molecule type" value="Genomic_DNA"/>
</dbReference>
<evidence type="ECO:0000313" key="3">
    <source>
        <dbReference type="EMBL" id="VFJ43915.1"/>
    </source>
</evidence>
<sequence>MGSAGYLFTLVLFVLLGDSNRPADPSLRIGTALAMGLAVAFMAYALGERTAISGATDTAIPAITTGAIDNGDPLGSIRLLATVLGVALGVVTLIAHRNVEYARDAAEKAKAETEKARAEVQVVGTEARLLEQTNRLLERIQAVRYASEDLRREASEREKQDRSLANILKGSASGLDGMARFFLSLHQWVLEPRLTPPDDLVEKAGLIEPILQKLGRLTDSTALGAGARERKQRLRIDYWQPASRLLESLLETIQSPHFLKQLPDSGSENSGLQEVSRVLRKVRAELDRL</sequence>
<dbReference type="EMBL" id="CAADEZ010000012">
    <property type="protein sequence ID" value="VFJ43915.1"/>
    <property type="molecule type" value="Genomic_DNA"/>
</dbReference>
<keyword evidence="2" id="KW-0472">Membrane</keyword>
<dbReference type="EMBL" id="CAADFL010000011">
    <property type="protein sequence ID" value="VFK06158.1"/>
    <property type="molecule type" value="Genomic_DNA"/>
</dbReference>
<protein>
    <submittedName>
        <fullName evidence="5">Uncharacterized protein</fullName>
    </submittedName>
</protein>
<evidence type="ECO:0000313" key="5">
    <source>
        <dbReference type="EMBL" id="VFK06158.1"/>
    </source>
</evidence>
<keyword evidence="1" id="KW-0175">Coiled coil</keyword>
<name>A0A450VMX0_9GAMM</name>
<accession>A0A450VMX0</accession>
<keyword evidence="2" id="KW-1133">Transmembrane helix</keyword>
<dbReference type="AlphaFoldDB" id="A0A450VMX0"/>
<organism evidence="5">
    <name type="scientific">Candidatus Kentrum sp. FM</name>
    <dbReference type="NCBI Taxonomy" id="2126340"/>
    <lineage>
        <taxon>Bacteria</taxon>
        <taxon>Pseudomonadati</taxon>
        <taxon>Pseudomonadota</taxon>
        <taxon>Gammaproteobacteria</taxon>
        <taxon>Candidatus Kentrum</taxon>
    </lineage>
</organism>
<feature type="transmembrane region" description="Helical" evidence="2">
    <location>
        <begin position="29"/>
        <end position="47"/>
    </location>
</feature>
<keyword evidence="2" id="KW-0812">Transmembrane</keyword>
<proteinExistence type="predicted"/>
<feature type="coiled-coil region" evidence="1">
    <location>
        <begin position="99"/>
        <end position="128"/>
    </location>
</feature>
<evidence type="ECO:0000313" key="4">
    <source>
        <dbReference type="EMBL" id="VFJ44243.1"/>
    </source>
</evidence>
<reference evidence="5" key="1">
    <citation type="submission" date="2019-02" db="EMBL/GenBank/DDBJ databases">
        <authorList>
            <person name="Gruber-Vodicka R. H."/>
            <person name="Seah K. B. B."/>
        </authorList>
    </citation>
    <scope>NUCLEOTIDE SEQUENCE</scope>
    <source>
        <strain evidence="3">BECK_BZ163</strain>
        <strain evidence="5">BECK_BZ164</strain>
        <strain evidence="4">BECK_BZ165</strain>
    </source>
</reference>
<evidence type="ECO:0000256" key="1">
    <source>
        <dbReference type="SAM" id="Coils"/>
    </source>
</evidence>